<gene>
    <name evidence="1" type="ORF">F4821DRAFT_241594</name>
</gene>
<dbReference type="Proteomes" id="UP001497680">
    <property type="component" value="Unassembled WGS sequence"/>
</dbReference>
<keyword evidence="2" id="KW-1185">Reference proteome</keyword>
<evidence type="ECO:0000313" key="2">
    <source>
        <dbReference type="Proteomes" id="UP001497680"/>
    </source>
</evidence>
<organism evidence="1 2">
    <name type="scientific">Hypoxylon rubiginosum</name>
    <dbReference type="NCBI Taxonomy" id="110542"/>
    <lineage>
        <taxon>Eukaryota</taxon>
        <taxon>Fungi</taxon>
        <taxon>Dikarya</taxon>
        <taxon>Ascomycota</taxon>
        <taxon>Pezizomycotina</taxon>
        <taxon>Sordariomycetes</taxon>
        <taxon>Xylariomycetidae</taxon>
        <taxon>Xylariales</taxon>
        <taxon>Hypoxylaceae</taxon>
        <taxon>Hypoxylon</taxon>
    </lineage>
</organism>
<comment type="caution">
    <text evidence="1">The sequence shown here is derived from an EMBL/GenBank/DDBJ whole genome shotgun (WGS) entry which is preliminary data.</text>
</comment>
<sequence>MLSSPSWRPASDYGSISMASDSNPPPTHRVPKLGHKKSMFGCQRCRARRVKCNEAKPSCHNCERFGLPCIYDRDAFATPSEKSIAARLSPSGVEDDDPPESQARRMLETRLMHQYLIETGSSIAADERTRDVFARVIPRLSLDSDALLYSMYAISALHLQKLGRSEELGGGAEDVASRYSSMAVREHNKDLSKISGETADVVCLTSCLMRCIALVRLQGRNLQPYVPPWQWLVLTQTSTSIFMEAWERVGPDPNSVAYQLIKGALPLYEKVAMPGRRNLGRLKHLLVRSEELDTTESRNPEIEDAYERTLDYICTAINLSENEGSSLSVFRVLVMFPMVADRRYVEQVKAGSPRALVILAHYFALLVGFQNVWWVGQIGADEVRAIIGALPDQWQGLLAWPRQVIEK</sequence>
<dbReference type="EMBL" id="MU394329">
    <property type="protein sequence ID" value="KAI6085119.1"/>
    <property type="molecule type" value="Genomic_DNA"/>
</dbReference>
<protein>
    <submittedName>
        <fullName evidence="1">Uncharacterized protein</fullName>
    </submittedName>
</protein>
<name>A0ACC0CXD7_9PEZI</name>
<accession>A0ACC0CXD7</accession>
<proteinExistence type="predicted"/>
<evidence type="ECO:0000313" key="1">
    <source>
        <dbReference type="EMBL" id="KAI6085119.1"/>
    </source>
</evidence>
<reference evidence="1 2" key="1">
    <citation type="journal article" date="2022" name="New Phytol.">
        <title>Ecological generalism drives hyperdiversity of secondary metabolite gene clusters in xylarialean endophytes.</title>
        <authorList>
            <person name="Franco M.E.E."/>
            <person name="Wisecaver J.H."/>
            <person name="Arnold A.E."/>
            <person name="Ju Y.M."/>
            <person name="Slot J.C."/>
            <person name="Ahrendt S."/>
            <person name="Moore L.P."/>
            <person name="Eastman K.E."/>
            <person name="Scott K."/>
            <person name="Konkel Z."/>
            <person name="Mondo S.J."/>
            <person name="Kuo A."/>
            <person name="Hayes R.D."/>
            <person name="Haridas S."/>
            <person name="Andreopoulos B."/>
            <person name="Riley R."/>
            <person name="LaButti K."/>
            <person name="Pangilinan J."/>
            <person name="Lipzen A."/>
            <person name="Amirebrahimi M."/>
            <person name="Yan J."/>
            <person name="Adam C."/>
            <person name="Keymanesh K."/>
            <person name="Ng V."/>
            <person name="Louie K."/>
            <person name="Northen T."/>
            <person name="Drula E."/>
            <person name="Henrissat B."/>
            <person name="Hsieh H.M."/>
            <person name="Youens-Clark K."/>
            <person name="Lutzoni F."/>
            <person name="Miadlikowska J."/>
            <person name="Eastwood D.C."/>
            <person name="Hamelin R.C."/>
            <person name="Grigoriev I.V."/>
            <person name="U'Ren J.M."/>
        </authorList>
    </citation>
    <scope>NUCLEOTIDE SEQUENCE [LARGE SCALE GENOMIC DNA]</scope>
    <source>
        <strain evidence="1 2">ER1909</strain>
    </source>
</reference>